<protein>
    <submittedName>
        <fullName evidence="1">Uncharacterized protein</fullName>
    </submittedName>
</protein>
<dbReference type="AlphaFoldDB" id="A0AAW1VHM2"/>
<proteinExistence type="predicted"/>
<organism evidence="1 2">
    <name type="scientific">Henosepilachna vigintioctopunctata</name>
    <dbReference type="NCBI Taxonomy" id="420089"/>
    <lineage>
        <taxon>Eukaryota</taxon>
        <taxon>Metazoa</taxon>
        <taxon>Ecdysozoa</taxon>
        <taxon>Arthropoda</taxon>
        <taxon>Hexapoda</taxon>
        <taxon>Insecta</taxon>
        <taxon>Pterygota</taxon>
        <taxon>Neoptera</taxon>
        <taxon>Endopterygota</taxon>
        <taxon>Coleoptera</taxon>
        <taxon>Polyphaga</taxon>
        <taxon>Cucujiformia</taxon>
        <taxon>Coccinelloidea</taxon>
        <taxon>Coccinellidae</taxon>
        <taxon>Epilachninae</taxon>
        <taxon>Epilachnini</taxon>
        <taxon>Henosepilachna</taxon>
    </lineage>
</organism>
<comment type="caution">
    <text evidence="1">The sequence shown here is derived from an EMBL/GenBank/DDBJ whole genome shotgun (WGS) entry which is preliminary data.</text>
</comment>
<sequence length="197" mass="22793">MRHCVKCRIWYHEECEGPPAEHIRLKYLRKNILSKYRKPLALKEVSDISELSKLVKKLKYDDFLSLTSPDLKQSMLIDVENNEKYNLGKYYNVARNEQTCNERLLSNVSSVDRDRPITGRLDSGFNVTIVGVKANSMECNRILNLLFLSIRYAAVIADYEEAKTLNVLEGTEMPDLEESDELRNLVTKLEVNKDVYA</sequence>
<dbReference type="Proteomes" id="UP001431783">
    <property type="component" value="Unassembled WGS sequence"/>
</dbReference>
<name>A0AAW1VHM2_9CUCU</name>
<evidence type="ECO:0000313" key="1">
    <source>
        <dbReference type="EMBL" id="KAK9891752.1"/>
    </source>
</evidence>
<gene>
    <name evidence="1" type="ORF">WA026_016549</name>
</gene>
<reference evidence="1 2" key="1">
    <citation type="submission" date="2023-03" db="EMBL/GenBank/DDBJ databases">
        <title>Genome insight into feeding habits of ladybird beetles.</title>
        <authorList>
            <person name="Li H.-S."/>
            <person name="Huang Y.-H."/>
            <person name="Pang H."/>
        </authorList>
    </citation>
    <scope>NUCLEOTIDE SEQUENCE [LARGE SCALE GENOMIC DNA]</scope>
    <source>
        <strain evidence="1">SYSU_2023b</strain>
        <tissue evidence="1">Whole body</tissue>
    </source>
</reference>
<dbReference type="CDD" id="cd15489">
    <property type="entry name" value="PHD_SF"/>
    <property type="match status" value="1"/>
</dbReference>
<keyword evidence="2" id="KW-1185">Reference proteome</keyword>
<accession>A0AAW1VHM2</accession>
<evidence type="ECO:0000313" key="2">
    <source>
        <dbReference type="Proteomes" id="UP001431783"/>
    </source>
</evidence>
<dbReference type="EMBL" id="JARQZJ010000130">
    <property type="protein sequence ID" value="KAK9891752.1"/>
    <property type="molecule type" value="Genomic_DNA"/>
</dbReference>